<accession>A0A183U3R4</accession>
<keyword evidence="2" id="KW-1185">Reference proteome</keyword>
<reference evidence="3" key="1">
    <citation type="submission" date="2016-06" db="UniProtKB">
        <authorList>
            <consortium name="WormBaseParasite"/>
        </authorList>
    </citation>
    <scope>IDENTIFICATION</scope>
</reference>
<dbReference type="WBParaSite" id="TCNE_0000313401-mRNA-1">
    <property type="protein sequence ID" value="TCNE_0000313401-mRNA-1"/>
    <property type="gene ID" value="TCNE_0000313401"/>
</dbReference>
<gene>
    <name evidence="1" type="ORF">TCNE_LOCUS3134</name>
</gene>
<name>A0A183U3R4_TOXCA</name>
<reference evidence="1 2" key="2">
    <citation type="submission" date="2018-11" db="EMBL/GenBank/DDBJ databases">
        <authorList>
            <consortium name="Pathogen Informatics"/>
        </authorList>
    </citation>
    <scope>NUCLEOTIDE SEQUENCE [LARGE SCALE GENOMIC DNA]</scope>
</reference>
<protein>
    <submittedName>
        <fullName evidence="3">FH2 domain-containing protein</fullName>
    </submittedName>
</protein>
<proteinExistence type="predicted"/>
<organism evidence="2 3">
    <name type="scientific">Toxocara canis</name>
    <name type="common">Canine roundworm</name>
    <dbReference type="NCBI Taxonomy" id="6265"/>
    <lineage>
        <taxon>Eukaryota</taxon>
        <taxon>Metazoa</taxon>
        <taxon>Ecdysozoa</taxon>
        <taxon>Nematoda</taxon>
        <taxon>Chromadorea</taxon>
        <taxon>Rhabditida</taxon>
        <taxon>Spirurina</taxon>
        <taxon>Ascaridomorpha</taxon>
        <taxon>Ascaridoidea</taxon>
        <taxon>Toxocaridae</taxon>
        <taxon>Toxocara</taxon>
    </lineage>
</organism>
<evidence type="ECO:0000313" key="3">
    <source>
        <dbReference type="WBParaSite" id="TCNE_0000313401-mRNA-1"/>
    </source>
</evidence>
<evidence type="ECO:0000313" key="2">
    <source>
        <dbReference type="Proteomes" id="UP000050794"/>
    </source>
</evidence>
<evidence type="ECO:0000313" key="1">
    <source>
        <dbReference type="EMBL" id="VDM28851.1"/>
    </source>
</evidence>
<dbReference type="EMBL" id="UYWY01003749">
    <property type="protein sequence ID" value="VDM28851.1"/>
    <property type="molecule type" value="Genomic_DNA"/>
</dbReference>
<sequence>MMPPHFALTVESRDMATQIEHLLRYSCNSIFLTPKKQDEQVRPATDPSAAGNTKQVQAEVNDVHQAAIKFFSSVPESVIKEVHSVFSNEKSTADEMEAALKKLTVFFVPSEMREKFQDILSQLQSLISLKIKLVSYFSS</sequence>
<dbReference type="Proteomes" id="UP000050794">
    <property type="component" value="Unassembled WGS sequence"/>
</dbReference>
<dbReference type="AlphaFoldDB" id="A0A183U3R4"/>